<organism evidence="10 11">
    <name type="scientific">Cedecea colo</name>
    <dbReference type="NCBI Taxonomy" id="2552946"/>
    <lineage>
        <taxon>Bacteria</taxon>
        <taxon>Pseudomonadati</taxon>
        <taxon>Pseudomonadota</taxon>
        <taxon>Gammaproteobacteria</taxon>
        <taxon>Enterobacterales</taxon>
        <taxon>Enterobacteriaceae</taxon>
        <taxon>Cedecea</taxon>
    </lineage>
</organism>
<evidence type="ECO:0000256" key="6">
    <source>
        <dbReference type="ARBA" id="ARBA00022723"/>
    </source>
</evidence>
<keyword evidence="8" id="KW-0448">Lipopolysaccharide biosynthesis</keyword>
<dbReference type="Pfam" id="PF01501">
    <property type="entry name" value="Glyco_transf_8"/>
    <property type="match status" value="1"/>
</dbReference>
<comment type="caution">
    <text evidence="10">The sequence shown here is derived from an EMBL/GenBank/DDBJ whole genome shotgun (WGS) entry which is preliminary data.</text>
</comment>
<evidence type="ECO:0000256" key="5">
    <source>
        <dbReference type="ARBA" id="ARBA00022679"/>
    </source>
</evidence>
<proteinExistence type="inferred from homology"/>
<accession>A0ABX0VT74</accession>
<dbReference type="InterPro" id="IPR013645">
    <property type="entry name" value="Glyco_transf_8N"/>
</dbReference>
<keyword evidence="4" id="KW-0328">Glycosyltransferase</keyword>
<feature type="domain" description="Glycosyl transferase family 8 C-terminal" evidence="9">
    <location>
        <begin position="256"/>
        <end position="313"/>
    </location>
</feature>
<protein>
    <submittedName>
        <fullName evidence="10">Glycosyltransferase family 8 protein</fullName>
    </submittedName>
</protein>
<evidence type="ECO:0000256" key="1">
    <source>
        <dbReference type="ARBA" id="ARBA00001946"/>
    </source>
</evidence>
<evidence type="ECO:0000256" key="4">
    <source>
        <dbReference type="ARBA" id="ARBA00022676"/>
    </source>
</evidence>
<dbReference type="CDD" id="cd04194">
    <property type="entry name" value="GT8_A4GalT_like"/>
    <property type="match status" value="1"/>
</dbReference>
<dbReference type="InterPro" id="IPR050748">
    <property type="entry name" value="Glycosyltrans_8_dom-fam"/>
</dbReference>
<evidence type="ECO:0000313" key="11">
    <source>
        <dbReference type="Proteomes" id="UP000697927"/>
    </source>
</evidence>
<keyword evidence="6" id="KW-0479">Metal-binding</keyword>
<dbReference type="Pfam" id="PF08437">
    <property type="entry name" value="Glyco_transf_8C"/>
    <property type="match status" value="1"/>
</dbReference>
<comment type="pathway">
    <text evidence="2">Bacterial outer membrane biogenesis; LPS core biosynthesis.</text>
</comment>
<dbReference type="EMBL" id="SOYS01000013">
    <property type="protein sequence ID" value="NIY49740.1"/>
    <property type="molecule type" value="Genomic_DNA"/>
</dbReference>
<comment type="cofactor">
    <cofactor evidence="1">
        <name>Mg(2+)</name>
        <dbReference type="ChEBI" id="CHEBI:18420"/>
    </cofactor>
</comment>
<evidence type="ECO:0000256" key="2">
    <source>
        <dbReference type="ARBA" id="ARBA00004713"/>
    </source>
</evidence>
<dbReference type="RefSeq" id="WP_167614671.1">
    <property type="nucleotide sequence ID" value="NZ_SOYS01000013.1"/>
</dbReference>
<sequence>MESKKNAVINIAYCTDANYLEYVATSITSVIMNNTHNHLAFYVFVYDVAYHDIEKLKATSNLIQVLEIDKADIDKYQDDFSIKHLNRSTYMRLAVPRLLADKLESFIYLDADTLCFDDISAIADIKIDNVICAASHDALNIHDDKQAKRLNLNGNNYFNAGFLYININNWIKYDIENKANTILFENTKLLPYLDQDALNIVMDGNVLFIDNCWNFIYNWYTDKEKESFFYDKKRLPKIIHFTGGRKPWFSEHSGLSQQLFLFYHHFTPWKDVPLRSYASRMRPTDYRVYSRNNFKEGRYLTALKWYVKYLSKKFSL</sequence>
<dbReference type="InterPro" id="IPR029044">
    <property type="entry name" value="Nucleotide-diphossugar_trans"/>
</dbReference>
<keyword evidence="5" id="KW-0808">Transferase</keyword>
<dbReference type="PANTHER" id="PTHR13778:SF47">
    <property type="entry name" value="LIPOPOLYSACCHARIDE 1,3-GALACTOSYLTRANSFERASE"/>
    <property type="match status" value="1"/>
</dbReference>
<comment type="similarity">
    <text evidence="3">Belongs to the glycosyltransferase 8 family.</text>
</comment>
<gene>
    <name evidence="10" type="ORF">E2L00_20060</name>
</gene>
<dbReference type="Gene3D" id="3.90.550.10">
    <property type="entry name" value="Spore Coat Polysaccharide Biosynthesis Protein SpsA, Chain A"/>
    <property type="match status" value="1"/>
</dbReference>
<dbReference type="SUPFAM" id="SSF53448">
    <property type="entry name" value="Nucleotide-diphospho-sugar transferases"/>
    <property type="match status" value="1"/>
</dbReference>
<keyword evidence="11" id="KW-1185">Reference proteome</keyword>
<evidence type="ECO:0000256" key="7">
    <source>
        <dbReference type="ARBA" id="ARBA00022842"/>
    </source>
</evidence>
<evidence type="ECO:0000259" key="9">
    <source>
        <dbReference type="Pfam" id="PF08437"/>
    </source>
</evidence>
<reference evidence="10 11" key="1">
    <citation type="journal article" date="2020" name="Microorganisms">
        <title>Polyphasic Characterisation of Cedecea colo sp. nov., a New Enteric Bacterium Isolated from the Koala Hindgut.</title>
        <authorList>
            <person name="Boath J.M."/>
            <person name="Dakhal S."/>
            <person name="Van T.T.H."/>
            <person name="Moore R.J."/>
            <person name="Dekiwadia C."/>
            <person name="Macreadie I.G."/>
        </authorList>
    </citation>
    <scope>NUCLEOTIDE SEQUENCE [LARGE SCALE GENOMIC DNA]</scope>
    <source>
        <strain evidence="10 11">ZA</strain>
    </source>
</reference>
<keyword evidence="7" id="KW-0460">Magnesium</keyword>
<dbReference type="Proteomes" id="UP000697927">
    <property type="component" value="Unassembled WGS sequence"/>
</dbReference>
<evidence type="ECO:0000256" key="3">
    <source>
        <dbReference type="ARBA" id="ARBA00006351"/>
    </source>
</evidence>
<evidence type="ECO:0000313" key="10">
    <source>
        <dbReference type="EMBL" id="NIY49740.1"/>
    </source>
</evidence>
<dbReference type="PANTHER" id="PTHR13778">
    <property type="entry name" value="GLYCOSYLTRANSFERASE 8 DOMAIN-CONTAINING PROTEIN"/>
    <property type="match status" value="1"/>
</dbReference>
<name>A0ABX0VT74_9ENTR</name>
<dbReference type="InterPro" id="IPR002495">
    <property type="entry name" value="Glyco_trans_8"/>
</dbReference>
<evidence type="ECO:0000256" key="8">
    <source>
        <dbReference type="ARBA" id="ARBA00022985"/>
    </source>
</evidence>